<dbReference type="RefSeq" id="WP_343878425.1">
    <property type="nucleotide sequence ID" value="NZ_BAAAIJ010000019.1"/>
</dbReference>
<comment type="cofactor">
    <cofactor evidence="1">
        <name>Mg(2+)</name>
        <dbReference type="ChEBI" id="CHEBI:18420"/>
    </cofactor>
</comment>
<dbReference type="PANTHER" id="PTHR12001:SF85">
    <property type="entry name" value="SHORT CHAIN ISOPRENYL DIPHOSPHATE SYNTHASE"/>
    <property type="match status" value="1"/>
</dbReference>
<proteinExistence type="inferred from homology"/>
<dbReference type="Proteomes" id="UP001597307">
    <property type="component" value="Unassembled WGS sequence"/>
</dbReference>
<gene>
    <name evidence="7" type="ORF">ACFSFX_10005</name>
</gene>
<dbReference type="PANTHER" id="PTHR12001">
    <property type="entry name" value="GERANYLGERANYL PYROPHOSPHATE SYNTHASE"/>
    <property type="match status" value="1"/>
</dbReference>
<dbReference type="PROSITE" id="PS00723">
    <property type="entry name" value="POLYPRENYL_SYNTHASE_1"/>
    <property type="match status" value="1"/>
</dbReference>
<evidence type="ECO:0000256" key="5">
    <source>
        <dbReference type="ARBA" id="ARBA00022842"/>
    </source>
</evidence>
<evidence type="ECO:0000256" key="4">
    <source>
        <dbReference type="ARBA" id="ARBA00022723"/>
    </source>
</evidence>
<dbReference type="Pfam" id="PF00348">
    <property type="entry name" value="polyprenyl_synt"/>
    <property type="match status" value="1"/>
</dbReference>
<keyword evidence="4" id="KW-0479">Metal-binding</keyword>
<organism evidence="7 8">
    <name type="scientific">Arthrobacter flavus</name>
    <dbReference type="NCBI Taxonomy" id="95172"/>
    <lineage>
        <taxon>Bacteria</taxon>
        <taxon>Bacillati</taxon>
        <taxon>Actinomycetota</taxon>
        <taxon>Actinomycetes</taxon>
        <taxon>Micrococcales</taxon>
        <taxon>Micrococcaceae</taxon>
        <taxon>Arthrobacter</taxon>
    </lineage>
</organism>
<reference evidence="8" key="1">
    <citation type="journal article" date="2019" name="Int. J. Syst. Evol. Microbiol.">
        <title>The Global Catalogue of Microorganisms (GCM) 10K type strain sequencing project: providing services to taxonomists for standard genome sequencing and annotation.</title>
        <authorList>
            <consortium name="The Broad Institute Genomics Platform"/>
            <consortium name="The Broad Institute Genome Sequencing Center for Infectious Disease"/>
            <person name="Wu L."/>
            <person name="Ma J."/>
        </authorList>
    </citation>
    <scope>NUCLEOTIDE SEQUENCE [LARGE SCALE GENOMIC DNA]</scope>
    <source>
        <strain evidence="8">JCM 11496</strain>
    </source>
</reference>
<keyword evidence="5" id="KW-0460">Magnesium</keyword>
<dbReference type="InterPro" id="IPR008949">
    <property type="entry name" value="Isoprenoid_synthase_dom_sf"/>
</dbReference>
<sequence length="374" mass="39557">MTDRTPFVEDASVAQLIADEQNAYRAQVTQGLDLFLKRQQAILGDIADDALELTAAIGRLTSGGKRLRASLCYWGFRGAGGSSDARDPVLAGVALELFQAAALIHDDVIDRSDTRRGSPSVHRQFGTLHERNRWHLSSDRFGVSAAVLTGDMCLSFSEEQFSDIGPSAASGTAARSIFNRMRTEVMAGQYLDLLEEAVGPDRTPDDAAARALRIVRYKSAKYSIEHPLGLGGALGGADAAQLAGYSAFSLPLGEAFQLRDDVLGVFGDPAVTGKPAGDDLREGKRTLLIAKALQNGSTRDQELINSTLGQADLDDEGVSRLRDAIASSGALNAVESLIAEHSEAAALALGRLELDEVCRSALSGLATAAVSRSA</sequence>
<dbReference type="GO" id="GO:0016740">
    <property type="term" value="F:transferase activity"/>
    <property type="evidence" value="ECO:0007669"/>
    <property type="project" value="UniProtKB-KW"/>
</dbReference>
<evidence type="ECO:0000256" key="1">
    <source>
        <dbReference type="ARBA" id="ARBA00001946"/>
    </source>
</evidence>
<evidence type="ECO:0000256" key="6">
    <source>
        <dbReference type="RuleBase" id="RU004466"/>
    </source>
</evidence>
<evidence type="ECO:0000313" key="8">
    <source>
        <dbReference type="Proteomes" id="UP001597307"/>
    </source>
</evidence>
<dbReference type="EC" id="2.5.1.-" evidence="7"/>
<dbReference type="SFLD" id="SFLDS00005">
    <property type="entry name" value="Isoprenoid_Synthase_Type_I"/>
    <property type="match status" value="1"/>
</dbReference>
<dbReference type="PROSITE" id="PS00444">
    <property type="entry name" value="POLYPRENYL_SYNTHASE_2"/>
    <property type="match status" value="1"/>
</dbReference>
<dbReference type="Gene3D" id="1.10.600.10">
    <property type="entry name" value="Farnesyl Diphosphate Synthase"/>
    <property type="match status" value="1"/>
</dbReference>
<dbReference type="InterPro" id="IPR000092">
    <property type="entry name" value="Polyprenyl_synt"/>
</dbReference>
<evidence type="ECO:0000256" key="2">
    <source>
        <dbReference type="ARBA" id="ARBA00006706"/>
    </source>
</evidence>
<dbReference type="InterPro" id="IPR033749">
    <property type="entry name" value="Polyprenyl_synt_CS"/>
</dbReference>
<name>A0ABW4Q8I9_9MICC</name>
<keyword evidence="8" id="KW-1185">Reference proteome</keyword>
<dbReference type="SUPFAM" id="SSF48576">
    <property type="entry name" value="Terpenoid synthases"/>
    <property type="match status" value="1"/>
</dbReference>
<accession>A0ABW4Q8I9</accession>
<dbReference type="CDD" id="cd00685">
    <property type="entry name" value="Trans_IPPS_HT"/>
    <property type="match status" value="1"/>
</dbReference>
<comment type="caution">
    <text evidence="7">The sequence shown here is derived from an EMBL/GenBank/DDBJ whole genome shotgun (WGS) entry which is preliminary data.</text>
</comment>
<comment type="similarity">
    <text evidence="2 6">Belongs to the FPP/GGPP synthase family.</text>
</comment>
<evidence type="ECO:0000313" key="7">
    <source>
        <dbReference type="EMBL" id="MFD1846931.1"/>
    </source>
</evidence>
<keyword evidence="3 6" id="KW-0808">Transferase</keyword>
<evidence type="ECO:0000256" key="3">
    <source>
        <dbReference type="ARBA" id="ARBA00022679"/>
    </source>
</evidence>
<dbReference type="EMBL" id="JBHUGA010000032">
    <property type="protein sequence ID" value="MFD1846931.1"/>
    <property type="molecule type" value="Genomic_DNA"/>
</dbReference>
<protein>
    <submittedName>
        <fullName evidence="7">Polyprenyl synthetase family protein</fullName>
        <ecNumber evidence="7">2.5.1.-</ecNumber>
    </submittedName>
</protein>